<dbReference type="RefSeq" id="WP_035627580.1">
    <property type="nucleotide sequence ID" value="NZ_JBEWQG010000006.1"/>
</dbReference>
<accession>A0A085ZZA2</accession>
<organism evidence="1 3">
    <name type="scientific">Flavobacterium hydatis</name>
    <name type="common">Cytophaga aquatilis</name>
    <dbReference type="NCBI Taxonomy" id="991"/>
    <lineage>
        <taxon>Bacteria</taxon>
        <taxon>Pseudomonadati</taxon>
        <taxon>Bacteroidota</taxon>
        <taxon>Flavobacteriia</taxon>
        <taxon>Flavobacteriales</taxon>
        <taxon>Flavobacteriaceae</taxon>
        <taxon>Flavobacterium</taxon>
    </lineage>
</organism>
<evidence type="ECO:0000313" key="4">
    <source>
        <dbReference type="Proteomes" id="UP000198424"/>
    </source>
</evidence>
<comment type="caution">
    <text evidence="1">The sequence shown here is derived from an EMBL/GenBank/DDBJ whole genome shotgun (WGS) entry which is preliminary data.</text>
</comment>
<name>A0A085ZZA2_FLAHY</name>
<dbReference type="OrthoDB" id="1376573at2"/>
<dbReference type="EMBL" id="MUGY01000007">
    <property type="protein sequence ID" value="OXA95424.1"/>
    <property type="molecule type" value="Genomic_DNA"/>
</dbReference>
<reference evidence="2 4" key="2">
    <citation type="submission" date="2016-11" db="EMBL/GenBank/DDBJ databases">
        <title>Whole genomes of Flavobacteriaceae.</title>
        <authorList>
            <person name="Stine C."/>
            <person name="Li C."/>
            <person name="Tadesse D."/>
        </authorList>
    </citation>
    <scope>NUCLEOTIDE SEQUENCE [LARGE SCALE GENOMIC DNA]</scope>
    <source>
        <strain evidence="2 4">ATCC 29551</strain>
    </source>
</reference>
<protein>
    <recommendedName>
        <fullName evidence="5">Lipoprotein</fullName>
    </recommendedName>
</protein>
<dbReference type="EMBL" id="JPRM01000046">
    <property type="protein sequence ID" value="KFF09766.1"/>
    <property type="molecule type" value="Genomic_DNA"/>
</dbReference>
<keyword evidence="4" id="KW-1185">Reference proteome</keyword>
<evidence type="ECO:0000313" key="1">
    <source>
        <dbReference type="EMBL" id="KFF09766.1"/>
    </source>
</evidence>
<reference evidence="1 3" key="1">
    <citation type="submission" date="2014-07" db="EMBL/GenBank/DDBJ databases">
        <title>Genome of Flavobacterium hydatis DSM 2063.</title>
        <authorList>
            <person name="Pipes S.E."/>
            <person name="Stropko S.J."/>
            <person name="Newman J.D."/>
        </authorList>
    </citation>
    <scope>NUCLEOTIDE SEQUENCE [LARGE SCALE GENOMIC DNA]</scope>
    <source>
        <strain evidence="1 3">DSM 2063</strain>
    </source>
</reference>
<evidence type="ECO:0000313" key="2">
    <source>
        <dbReference type="EMBL" id="OXA95424.1"/>
    </source>
</evidence>
<dbReference type="STRING" id="991.IW20_22510"/>
<dbReference type="AlphaFoldDB" id="A0A085ZZA2"/>
<evidence type="ECO:0000313" key="3">
    <source>
        <dbReference type="Proteomes" id="UP000028712"/>
    </source>
</evidence>
<dbReference type="PROSITE" id="PS51257">
    <property type="entry name" value="PROKAR_LIPOPROTEIN"/>
    <property type="match status" value="1"/>
</dbReference>
<dbReference type="Proteomes" id="UP000028712">
    <property type="component" value="Unassembled WGS sequence"/>
</dbReference>
<gene>
    <name evidence="2" type="ORF">B0A62_08935</name>
    <name evidence="1" type="ORF">IW20_22510</name>
</gene>
<sequence length="318" mass="36750">MKYLKIAIVIIFFTSCRNKEIKKDIDYGNDNKNEIVNNNIQADSKNIIGVWNWRSDDKSQEFTIKIKKIEKDSVFGQYCAVYNNGSKLDCDVDDINNIKGLIVKDKIQLSFDSFFGAKKGKAEIKIFKNYIEWKVIKSPKGEYYSPKLATLYRKSNKNETAISEKKVELPFDYEKYMDLCYLKENTICDEKFPSYKSDELSSIVLLINSKINKNAPDIIYCIDNLGLDFSTYVFIIRDEVQDYLSTTYLMNVRDNKIIANQLIGQYPDGEAPEDVDIVSKTFIIDKGLIVSVFDKIYKKKNKLSAKYIVNSDGTIQTY</sequence>
<dbReference type="Proteomes" id="UP000198424">
    <property type="component" value="Unassembled WGS sequence"/>
</dbReference>
<dbReference type="eggNOG" id="ENOG5032JIU">
    <property type="taxonomic scope" value="Bacteria"/>
</dbReference>
<evidence type="ECO:0008006" key="5">
    <source>
        <dbReference type="Google" id="ProtNLM"/>
    </source>
</evidence>
<proteinExistence type="predicted"/>